<keyword evidence="5 9" id="KW-0653">Protein transport</keyword>
<keyword evidence="6 9" id="KW-0811">Translocation</keyword>
<name>A0A1U7LQN3_NEOID</name>
<comment type="subunit">
    <text evidence="9">Component of the nuclear pore complex (NPC).</text>
</comment>
<evidence type="ECO:0000256" key="5">
    <source>
        <dbReference type="ARBA" id="ARBA00022927"/>
    </source>
</evidence>
<keyword evidence="7 9" id="KW-0906">Nuclear pore complex</keyword>
<evidence type="ECO:0000256" key="1">
    <source>
        <dbReference type="ARBA" id="ARBA00004567"/>
    </source>
</evidence>
<proteinExistence type="inferred from homology"/>
<sequence>MDDSAMSIDVPGGLTNLDTPLKAIIVAGSGNQHVSSKLNPIHAAFVGWVNGPTNREPAKRCKELEVQVRESRIPELTIPEEKIEYIKRSTLLFSETQQISDLTIPNISRLSELQRSALKTHILQYKTSEVSQSLLEHNSILQCAEALYLPKKDGMPNGDALMDWVNNLDPKPEQHEGVEIMQTRPPCSHPLFWDYVHRAVLRGLLPQTSLIFSKSGLERSEPAISDILKSLIDVLDTFPLAKAFTTIEEFKRRRDNWLSHLSYKLPSLSNRNPSNNLKIMLDILEGNIDIIKQSSSTWQEYFAASACYCDLSDFQTREERWTDVTEGFAVDITLPFEVICGNLCEGDIPKALTNCKGLDLGLAAILSDLLEKADVLQDPMDLGNSEGPPFGLRDYFCIEYGELLMMNEATWREACIIWQSVPGIGIEYIQNSIIHIPLESKQQIEDLLTISDSLDLFFESAYISTSWARHLERQSKFGSAITYLHRARYFSQIDRLVWKIFENTLLFGPMSIDDELKHMIGNPGNCPVEIANLIAPVATLRGFYEQTGREKRRWLAALFKAPRIPRRCVGMLMCEMLPLLDGSNLWTYRDLFDCLPVIEEFYSGNDFQEGINLVQLAIDEGRGVSWRQNIRMGMIARDIIAVVRMLITKEIGRVFLDGKPSEEE</sequence>
<dbReference type="InterPro" id="IPR011502">
    <property type="entry name" value="Nucleoporin_Nup85"/>
</dbReference>
<dbReference type="GO" id="GO:0006606">
    <property type="term" value="P:protein import into nucleus"/>
    <property type="evidence" value="ECO:0007669"/>
    <property type="project" value="TreeGrafter"/>
</dbReference>
<gene>
    <name evidence="10" type="ORF">NEOLI_002909</name>
</gene>
<keyword evidence="3 9" id="KW-0813">Transport</keyword>
<reference evidence="10 11" key="1">
    <citation type="submission" date="2016-04" db="EMBL/GenBank/DDBJ databases">
        <title>Evolutionary innovation and constraint leading to complex multicellularity in the Ascomycota.</title>
        <authorList>
            <person name="Cisse O."/>
            <person name="Nguyen A."/>
            <person name="Hewitt D.A."/>
            <person name="Jedd G."/>
            <person name="Stajich J.E."/>
        </authorList>
    </citation>
    <scope>NUCLEOTIDE SEQUENCE [LARGE SCALE GENOMIC DNA]</scope>
    <source>
        <strain evidence="10 11">DAH-3</strain>
    </source>
</reference>
<protein>
    <recommendedName>
        <fullName evidence="9">Nuclear pore complex protein Nup85</fullName>
    </recommendedName>
</protein>
<organism evidence="10 11">
    <name type="scientific">Neolecta irregularis (strain DAH-3)</name>
    <dbReference type="NCBI Taxonomy" id="1198029"/>
    <lineage>
        <taxon>Eukaryota</taxon>
        <taxon>Fungi</taxon>
        <taxon>Dikarya</taxon>
        <taxon>Ascomycota</taxon>
        <taxon>Taphrinomycotina</taxon>
        <taxon>Neolectales</taxon>
        <taxon>Neolectaceae</taxon>
        <taxon>Neolecta</taxon>
    </lineage>
</organism>
<evidence type="ECO:0000256" key="8">
    <source>
        <dbReference type="ARBA" id="ARBA00023242"/>
    </source>
</evidence>
<dbReference type="GO" id="GO:0006406">
    <property type="term" value="P:mRNA export from nucleus"/>
    <property type="evidence" value="ECO:0007669"/>
    <property type="project" value="TreeGrafter"/>
</dbReference>
<dbReference type="PANTHER" id="PTHR13373:SF21">
    <property type="entry name" value="NUCLEAR PORE COMPLEX PROTEIN NUP85"/>
    <property type="match status" value="1"/>
</dbReference>
<evidence type="ECO:0000256" key="4">
    <source>
        <dbReference type="ARBA" id="ARBA00022816"/>
    </source>
</evidence>
<evidence type="ECO:0000256" key="6">
    <source>
        <dbReference type="ARBA" id="ARBA00023010"/>
    </source>
</evidence>
<keyword evidence="4 9" id="KW-0509">mRNA transport</keyword>
<comment type="similarity">
    <text evidence="2 9">Belongs to the nucleoporin Nup85 family.</text>
</comment>
<dbReference type="OMA" id="ELMEWLN"/>
<keyword evidence="8 9" id="KW-0539">Nucleus</keyword>
<dbReference type="Proteomes" id="UP000186594">
    <property type="component" value="Unassembled WGS sequence"/>
</dbReference>
<dbReference type="Pfam" id="PF07575">
    <property type="entry name" value="Nucleopor_Nup85"/>
    <property type="match status" value="1"/>
</dbReference>
<evidence type="ECO:0000256" key="7">
    <source>
        <dbReference type="ARBA" id="ARBA00023132"/>
    </source>
</evidence>
<dbReference type="EMBL" id="LXFE01000593">
    <property type="protein sequence ID" value="OLL24862.1"/>
    <property type="molecule type" value="Genomic_DNA"/>
</dbReference>
<dbReference type="GO" id="GO:0017056">
    <property type="term" value="F:structural constituent of nuclear pore"/>
    <property type="evidence" value="ECO:0007669"/>
    <property type="project" value="TreeGrafter"/>
</dbReference>
<dbReference type="GO" id="GO:0045893">
    <property type="term" value="P:positive regulation of DNA-templated transcription"/>
    <property type="evidence" value="ECO:0007669"/>
    <property type="project" value="TreeGrafter"/>
</dbReference>
<dbReference type="OrthoDB" id="17644at2759"/>
<evidence type="ECO:0000256" key="3">
    <source>
        <dbReference type="ARBA" id="ARBA00022448"/>
    </source>
</evidence>
<evidence type="ECO:0000256" key="9">
    <source>
        <dbReference type="RuleBase" id="RU365073"/>
    </source>
</evidence>
<accession>A0A1U7LQN3</accession>
<dbReference type="STRING" id="1198029.A0A1U7LQN3"/>
<dbReference type="PANTHER" id="PTHR13373">
    <property type="entry name" value="FROUNT PROTEIN-RELATED"/>
    <property type="match status" value="1"/>
</dbReference>
<comment type="function">
    <text evidence="9">Functions as a component of the nuclear pore complex (NPC).</text>
</comment>
<comment type="caution">
    <text evidence="10">The sequence shown here is derived from an EMBL/GenBank/DDBJ whole genome shotgun (WGS) entry which is preliminary data.</text>
</comment>
<dbReference type="GO" id="GO:0031965">
    <property type="term" value="C:nuclear membrane"/>
    <property type="evidence" value="ECO:0007669"/>
    <property type="project" value="UniProtKB-UniRule"/>
</dbReference>
<keyword evidence="11" id="KW-1185">Reference proteome</keyword>
<evidence type="ECO:0000313" key="10">
    <source>
        <dbReference type="EMBL" id="OLL24862.1"/>
    </source>
</evidence>
<evidence type="ECO:0000313" key="11">
    <source>
        <dbReference type="Proteomes" id="UP000186594"/>
    </source>
</evidence>
<evidence type="ECO:0000256" key="2">
    <source>
        <dbReference type="ARBA" id="ARBA00005573"/>
    </source>
</evidence>
<dbReference type="AlphaFoldDB" id="A0A1U7LQN3"/>
<comment type="subcellular location">
    <subcellularLocation>
        <location evidence="1 9">Nucleus</location>
        <location evidence="1 9">Nuclear pore complex</location>
    </subcellularLocation>
</comment>
<dbReference type="GO" id="GO:0031080">
    <property type="term" value="C:nuclear pore outer ring"/>
    <property type="evidence" value="ECO:0007669"/>
    <property type="project" value="TreeGrafter"/>
</dbReference>
<keyword evidence="9" id="KW-0472">Membrane</keyword>